<evidence type="ECO:0000313" key="1">
    <source>
        <dbReference type="EMBL" id="MEQ2238633.1"/>
    </source>
</evidence>
<comment type="caution">
    <text evidence="1">The sequence shown here is derived from an EMBL/GenBank/DDBJ whole genome shotgun (WGS) entry which is preliminary data.</text>
</comment>
<protein>
    <submittedName>
        <fullName evidence="1">Uncharacterized protein</fullName>
    </submittedName>
</protein>
<evidence type="ECO:0000313" key="2">
    <source>
        <dbReference type="Proteomes" id="UP001482620"/>
    </source>
</evidence>
<name>A0ABV0U387_9TELE</name>
<keyword evidence="2" id="KW-1185">Reference proteome</keyword>
<proteinExistence type="predicted"/>
<organism evidence="1 2">
    <name type="scientific">Ilyodon furcidens</name>
    <name type="common">goldbreast splitfin</name>
    <dbReference type="NCBI Taxonomy" id="33524"/>
    <lineage>
        <taxon>Eukaryota</taxon>
        <taxon>Metazoa</taxon>
        <taxon>Chordata</taxon>
        <taxon>Craniata</taxon>
        <taxon>Vertebrata</taxon>
        <taxon>Euteleostomi</taxon>
        <taxon>Actinopterygii</taxon>
        <taxon>Neopterygii</taxon>
        <taxon>Teleostei</taxon>
        <taxon>Neoteleostei</taxon>
        <taxon>Acanthomorphata</taxon>
        <taxon>Ovalentaria</taxon>
        <taxon>Atherinomorphae</taxon>
        <taxon>Cyprinodontiformes</taxon>
        <taxon>Goodeidae</taxon>
        <taxon>Ilyodon</taxon>
    </lineage>
</organism>
<gene>
    <name evidence="1" type="ORF">ILYODFUR_035199</name>
</gene>
<accession>A0ABV0U387</accession>
<dbReference type="EMBL" id="JAHRIQ010052949">
    <property type="protein sequence ID" value="MEQ2238633.1"/>
    <property type="molecule type" value="Genomic_DNA"/>
</dbReference>
<reference evidence="1 2" key="1">
    <citation type="submission" date="2021-06" db="EMBL/GenBank/DDBJ databases">
        <authorList>
            <person name="Palmer J.M."/>
        </authorList>
    </citation>
    <scope>NUCLEOTIDE SEQUENCE [LARGE SCALE GENOMIC DNA]</scope>
    <source>
        <strain evidence="2">if_2019</strain>
        <tissue evidence="1">Muscle</tissue>
    </source>
</reference>
<dbReference type="Proteomes" id="UP001482620">
    <property type="component" value="Unassembled WGS sequence"/>
</dbReference>
<sequence>MSQTVFLKFTLESNHKPRYLYFETTCSSSPEIKNDQRLDQQLKHQHLTYPITSVILPATSSVFNRWYHLHTLAHYIVVSEEIVPSIQPCGTPPEGKETKGKS</sequence>